<proteinExistence type="predicted"/>
<evidence type="ECO:0000313" key="2">
    <source>
        <dbReference type="Proteomes" id="UP000010816"/>
    </source>
</evidence>
<dbReference type="EMBL" id="CP003052">
    <property type="protein sequence ID" value="AGA92393.1"/>
    <property type="molecule type" value="Genomic_DNA"/>
</dbReference>
<protein>
    <submittedName>
        <fullName evidence="1">Uncharacterized protein</fullName>
    </submittedName>
</protein>
<keyword evidence="2" id="KW-1185">Reference proteome</keyword>
<organism evidence="1 2">
    <name type="scientific">Thioflavicoccus mobilis 8321</name>
    <dbReference type="NCBI Taxonomy" id="765912"/>
    <lineage>
        <taxon>Bacteria</taxon>
        <taxon>Pseudomonadati</taxon>
        <taxon>Pseudomonadota</taxon>
        <taxon>Gammaproteobacteria</taxon>
        <taxon>Chromatiales</taxon>
        <taxon>Chromatiaceae</taxon>
        <taxon>Thioflavicoccus</taxon>
    </lineage>
</organism>
<geneLocation type="plasmid" evidence="1 2">
    <name>pTHIMO01</name>
</geneLocation>
<dbReference type="InterPro" id="IPR046480">
    <property type="entry name" value="DUF6573"/>
</dbReference>
<dbReference type="PATRIC" id="fig|765912.4.peg.3662"/>
<dbReference type="Pfam" id="PF20213">
    <property type="entry name" value="DUF6573"/>
    <property type="match status" value="1"/>
</dbReference>
<dbReference type="HOGENOM" id="CLU_144048_1_0_6"/>
<dbReference type="AlphaFoldDB" id="L0H048"/>
<accession>L0H048</accession>
<sequence length="131" mass="14687">MFEDADLIHRYTRADALEDGTLVDVTETAKGVGFRIPVALTRTAWSDCVAWTEEDNERVVYQDESGRLWDLLWMAINAARRNTEASRLEFKVLRVPRDSRTGQPVSVTLVLDIGPGDQGEAVITIGFAEDF</sequence>
<dbReference type="OrthoDB" id="4556966at2"/>
<gene>
    <name evidence="1" type="ORF">Thimo_3741</name>
</gene>
<keyword evidence="1" id="KW-0614">Plasmid</keyword>
<dbReference type="KEGG" id="tmb:Thimo_3741"/>
<reference evidence="1 2" key="1">
    <citation type="submission" date="2011-09" db="EMBL/GenBank/DDBJ databases">
        <title>Complete sequence of plasmid of Thioflavicoccus mobilis 8321.</title>
        <authorList>
            <consortium name="US DOE Joint Genome Institute"/>
            <person name="Lucas S."/>
            <person name="Han J."/>
            <person name="Lapidus A."/>
            <person name="Cheng J.-F."/>
            <person name="Goodwin L."/>
            <person name="Pitluck S."/>
            <person name="Peters L."/>
            <person name="Ovchinnikova G."/>
            <person name="Lu M."/>
            <person name="Detter J.C."/>
            <person name="Han C."/>
            <person name="Tapia R."/>
            <person name="Land M."/>
            <person name="Hauser L."/>
            <person name="Kyrpides N."/>
            <person name="Ivanova N."/>
            <person name="Pagani I."/>
            <person name="Vogl K."/>
            <person name="Liu Z."/>
            <person name="Imhoff J."/>
            <person name="Thiel V."/>
            <person name="Frigaard N.-U."/>
            <person name="Bryant D."/>
            <person name="Woyke T."/>
        </authorList>
    </citation>
    <scope>NUCLEOTIDE SEQUENCE [LARGE SCALE GENOMIC DNA]</scope>
    <source>
        <strain evidence="1 2">8321</strain>
        <plasmid evidence="2">Plasmid pTHIMO01</plasmid>
    </source>
</reference>
<name>L0H048_9GAMM</name>
<evidence type="ECO:0000313" key="1">
    <source>
        <dbReference type="EMBL" id="AGA92393.1"/>
    </source>
</evidence>
<dbReference type="RefSeq" id="WP_015282512.1">
    <property type="nucleotide sequence ID" value="NC_019941.1"/>
</dbReference>
<dbReference type="Proteomes" id="UP000010816">
    <property type="component" value="Plasmid pTHIMO01"/>
</dbReference>